<dbReference type="AlphaFoldDB" id="A7TQT3"/>
<dbReference type="OMA" id="TIHADND"/>
<dbReference type="InParanoid" id="A7TQT3"/>
<dbReference type="HOGENOM" id="CLU_869271_0_0_1"/>
<dbReference type="STRING" id="436907.A7TQT3"/>
<keyword evidence="2" id="KW-1185">Reference proteome</keyword>
<dbReference type="Proteomes" id="UP000000267">
    <property type="component" value="Unassembled WGS sequence"/>
</dbReference>
<sequence>MSDSDRPDVPNDRFSEETNFELSEEYARIKNELLTRENNGNISKVELINYSPLRNDAGEVRSYLRDLSVALASQIEVVDTSDDKDDLKLESMSIITDESEPIKETSIVDEQPVIPTGSITDTVFSKLAPIRYNYKKRKLSSFIIKDNGAEEEQSVGMEPSLLLGDDSEIIHENNEDQEASLAMSPVISAIQEPEISFQEEPSMMHKMEQLEARSNAKLETNRERQPDHSIDMDTMSLDRREQHYLDTFSQHQREPLQLRDMIRPFLTEHNVKLTNESWKYLEMISEPFLEEISNELTDEFGKISLDRQSIIILLQKYKLVSQECTNDELFNLCTQYFPLEDINSIELALFE</sequence>
<dbReference type="KEGG" id="vpo:Kpol_460p17"/>
<evidence type="ECO:0000313" key="2">
    <source>
        <dbReference type="Proteomes" id="UP000000267"/>
    </source>
</evidence>
<accession>A7TQT3</accession>
<dbReference type="FunCoup" id="A7TQT3">
    <property type="interactions" value="67"/>
</dbReference>
<reference evidence="1 2" key="1">
    <citation type="journal article" date="2007" name="Proc. Natl. Acad. Sci. U.S.A.">
        <title>Independent sorting-out of thousands of duplicated gene pairs in two yeast species descended from a whole-genome duplication.</title>
        <authorList>
            <person name="Scannell D.R."/>
            <person name="Frank A.C."/>
            <person name="Conant G.C."/>
            <person name="Byrne K.P."/>
            <person name="Woolfit M."/>
            <person name="Wolfe K.H."/>
        </authorList>
    </citation>
    <scope>NUCLEOTIDE SEQUENCE [LARGE SCALE GENOMIC DNA]</scope>
    <source>
        <strain evidence="2">ATCC 22028 / DSM 70294 / BCRC 21397 / CBS 2163 / NBRC 10782 / NRRL Y-8283 / UCD 57-17</strain>
    </source>
</reference>
<organism evidence="2">
    <name type="scientific">Vanderwaltozyma polyspora (strain ATCC 22028 / DSM 70294 / BCRC 21397 / CBS 2163 / NBRC 10782 / NRRL Y-8283 / UCD 57-17)</name>
    <name type="common">Kluyveromyces polysporus</name>
    <dbReference type="NCBI Taxonomy" id="436907"/>
    <lineage>
        <taxon>Eukaryota</taxon>
        <taxon>Fungi</taxon>
        <taxon>Dikarya</taxon>
        <taxon>Ascomycota</taxon>
        <taxon>Saccharomycotina</taxon>
        <taxon>Saccharomycetes</taxon>
        <taxon>Saccharomycetales</taxon>
        <taxon>Saccharomycetaceae</taxon>
        <taxon>Vanderwaltozyma</taxon>
    </lineage>
</organism>
<dbReference type="OrthoDB" id="4063473at2759"/>
<name>A7TQT3_VANPO</name>
<dbReference type="PhylomeDB" id="A7TQT3"/>
<evidence type="ECO:0000313" key="1">
    <source>
        <dbReference type="EMBL" id="EDO15382.1"/>
    </source>
</evidence>
<gene>
    <name evidence="1" type="ORF">Kpol_460p17</name>
</gene>
<dbReference type="RefSeq" id="XP_001643240.1">
    <property type="nucleotide sequence ID" value="XM_001643190.1"/>
</dbReference>
<proteinExistence type="predicted"/>
<dbReference type="GeneID" id="5543466"/>
<protein>
    <submittedName>
        <fullName evidence="1">Uncharacterized protein</fullName>
    </submittedName>
</protein>
<dbReference type="EMBL" id="DS480463">
    <property type="protein sequence ID" value="EDO15382.1"/>
    <property type="molecule type" value="Genomic_DNA"/>
</dbReference>